<keyword evidence="3" id="KW-1185">Reference proteome</keyword>
<proteinExistence type="predicted"/>
<dbReference type="RefSeq" id="WP_102950951.1">
    <property type="nucleotide sequence ID" value="NZ_CP024847.1"/>
</dbReference>
<organism evidence="2 3">
    <name type="scientific">Aquella oligotrophica</name>
    <dbReference type="NCBI Taxonomy" id="2067065"/>
    <lineage>
        <taxon>Bacteria</taxon>
        <taxon>Pseudomonadati</taxon>
        <taxon>Pseudomonadota</taxon>
        <taxon>Betaproteobacteria</taxon>
        <taxon>Neisseriales</taxon>
        <taxon>Neisseriaceae</taxon>
        <taxon>Aquella</taxon>
    </lineage>
</organism>
<evidence type="ECO:0000313" key="3">
    <source>
        <dbReference type="Proteomes" id="UP000236655"/>
    </source>
</evidence>
<protein>
    <submittedName>
        <fullName evidence="2">Uncharacterized protein</fullName>
    </submittedName>
</protein>
<gene>
    <name evidence="2" type="ORF">CUN60_04880</name>
</gene>
<name>A0A2I7N5D1_9NEIS</name>
<evidence type="ECO:0000256" key="1">
    <source>
        <dbReference type="SAM" id="Phobius"/>
    </source>
</evidence>
<sequence length="314" mass="36144">MIDIIIKIIKRVPWILVLLISFWLVVLGILAYRYFNIDKTLQEYLYNDYHAAESATIDSITAGASYQIMRQLNSGSLGDRQLVTLTNTNTRQFINLEDVVLYTEQGELHAVYNNANGLYTLFFNQVPISQIANPNVIYAFKFNNNNVILIFDAEVVDGSHVYSMLEISNSTRRLLHELGNSESMIDATLSPNGNCIFLKFQDARKYTEEGDFQVYQYCGGNSVFKILEVKSEDYYQQKFSTYTAKQIVHLAKNEHCLDTVNKGFYLTKECNYGIKYCYMFRQINNPAQDSYYKTLDTACNSMTTSSVYQMIISR</sequence>
<dbReference type="Proteomes" id="UP000236655">
    <property type="component" value="Chromosome"/>
</dbReference>
<keyword evidence="1" id="KW-1133">Transmembrane helix</keyword>
<dbReference type="AlphaFoldDB" id="A0A2I7N5D1"/>
<accession>A0A2I7N5D1</accession>
<keyword evidence="1" id="KW-0472">Membrane</keyword>
<dbReference type="EMBL" id="CP024847">
    <property type="protein sequence ID" value="AUR51652.1"/>
    <property type="molecule type" value="Genomic_DNA"/>
</dbReference>
<dbReference type="KEGG" id="nba:CUN60_04880"/>
<reference evidence="3" key="1">
    <citation type="submission" date="2017-11" db="EMBL/GenBank/DDBJ databases">
        <authorList>
            <person name="Chan K.G."/>
            <person name="Lee L.S."/>
        </authorList>
    </citation>
    <scope>NUCLEOTIDE SEQUENCE [LARGE SCALE GENOMIC DNA]</scope>
    <source>
        <strain evidence="3">DSM 100970</strain>
    </source>
</reference>
<keyword evidence="1" id="KW-0812">Transmembrane</keyword>
<evidence type="ECO:0000313" key="2">
    <source>
        <dbReference type="EMBL" id="AUR51652.1"/>
    </source>
</evidence>
<feature type="transmembrane region" description="Helical" evidence="1">
    <location>
        <begin position="12"/>
        <end position="35"/>
    </location>
</feature>